<dbReference type="Pfam" id="PF15999">
    <property type="entry name" value="DUF4774"/>
    <property type="match status" value="1"/>
</dbReference>
<evidence type="ECO:0000313" key="2">
    <source>
        <dbReference type="EMBL" id="KOB68782.1"/>
    </source>
</evidence>
<sequence length="446" mass="49362">MFYSCETTSTSVVLVAESEIRDENKKEERSLMYEEGPKGNTKEIVDRIKAINDAISTKKPTKRPQMNWNTQPQTGGGYIMDKDVLEKLQQIIASGKLHSYPDSLKPQEHNLAYDNYDLRHSRQIAPMIQGNQGMPIMPVPYMTNIPVLVMPQVNMNGYNNMLSPQQFGPMTRQGPEPPTSIFGNFGSFQWPFASWFPILIKDPIVSMIQGGGWSNFIQTGQEADVCRRLKSAENEKNVIQHDVITNANEIDNNIFQDQVSFNMRQGRAIKKRTVSHETRIQEVDDKNKSKKVFKTKPITSRKPVKQVHVEQDTKTVNSDNGDLRFPFGEFSFFGNKKPVAPSPGFFINRMKVRRGGVAIAGPGGVATAGRGGTAIVGPGGLAYTQPGGLAVAGPHARVIALSQDADLHSVISRLQEQNGSVTRSLQAIPEGKVVATGPVIYYHPNP</sequence>
<protein>
    <recommendedName>
        <fullName evidence="1">DUF4774 domain-containing protein</fullName>
    </recommendedName>
</protein>
<reference evidence="2 3" key="1">
    <citation type="journal article" date="2015" name="Genome Biol. Evol.">
        <title>The genome of winter moth (Operophtera brumata) provides a genomic perspective on sexual dimorphism and phenology.</title>
        <authorList>
            <person name="Derks M.F."/>
            <person name="Smit S."/>
            <person name="Salis L."/>
            <person name="Schijlen E."/>
            <person name="Bossers A."/>
            <person name="Mateman C."/>
            <person name="Pijl A.S."/>
            <person name="de Ridder D."/>
            <person name="Groenen M.A."/>
            <person name="Visser M.E."/>
            <person name="Megens H.J."/>
        </authorList>
    </citation>
    <scope>NUCLEOTIDE SEQUENCE [LARGE SCALE GENOMIC DNA]</scope>
    <source>
        <strain evidence="2">WM2013NL</strain>
        <tissue evidence="2">Head and thorax</tissue>
    </source>
</reference>
<gene>
    <name evidence="2" type="ORF">OBRU01_18041</name>
</gene>
<evidence type="ECO:0000313" key="3">
    <source>
        <dbReference type="Proteomes" id="UP000037510"/>
    </source>
</evidence>
<accession>A0A0L7KZY4</accession>
<dbReference type="EMBL" id="JTDY01003953">
    <property type="protein sequence ID" value="KOB68782.1"/>
    <property type="molecule type" value="Genomic_DNA"/>
</dbReference>
<dbReference type="AlphaFoldDB" id="A0A0L7KZY4"/>
<proteinExistence type="predicted"/>
<dbReference type="Proteomes" id="UP000037510">
    <property type="component" value="Unassembled WGS sequence"/>
</dbReference>
<name>A0A0L7KZY4_OPEBR</name>
<dbReference type="InterPro" id="IPR031942">
    <property type="entry name" value="DUF4774"/>
</dbReference>
<feature type="domain" description="DUF4774" evidence="1">
    <location>
        <begin position="349"/>
        <end position="402"/>
    </location>
</feature>
<evidence type="ECO:0000259" key="1">
    <source>
        <dbReference type="Pfam" id="PF15999"/>
    </source>
</evidence>
<keyword evidence="3" id="KW-1185">Reference proteome</keyword>
<organism evidence="2 3">
    <name type="scientific">Operophtera brumata</name>
    <name type="common">Winter moth</name>
    <name type="synonym">Phalaena brumata</name>
    <dbReference type="NCBI Taxonomy" id="104452"/>
    <lineage>
        <taxon>Eukaryota</taxon>
        <taxon>Metazoa</taxon>
        <taxon>Ecdysozoa</taxon>
        <taxon>Arthropoda</taxon>
        <taxon>Hexapoda</taxon>
        <taxon>Insecta</taxon>
        <taxon>Pterygota</taxon>
        <taxon>Neoptera</taxon>
        <taxon>Endopterygota</taxon>
        <taxon>Lepidoptera</taxon>
        <taxon>Glossata</taxon>
        <taxon>Ditrysia</taxon>
        <taxon>Geometroidea</taxon>
        <taxon>Geometridae</taxon>
        <taxon>Larentiinae</taxon>
        <taxon>Operophtera</taxon>
    </lineage>
</organism>
<comment type="caution">
    <text evidence="2">The sequence shown here is derived from an EMBL/GenBank/DDBJ whole genome shotgun (WGS) entry which is preliminary data.</text>
</comment>